<comment type="caution">
    <text evidence="2">The sequence shown here is derived from an EMBL/GenBank/DDBJ whole genome shotgun (WGS) entry which is preliminary data.</text>
</comment>
<dbReference type="Gene3D" id="3.40.390.10">
    <property type="entry name" value="Collagenase (Catalytic Domain)"/>
    <property type="match status" value="1"/>
</dbReference>
<dbReference type="InterPro" id="IPR024079">
    <property type="entry name" value="MetalloPept_cat_dom_sf"/>
</dbReference>
<feature type="domain" description="DUF4214" evidence="1">
    <location>
        <begin position="367"/>
        <end position="424"/>
    </location>
</feature>
<dbReference type="EMBL" id="JACOFW010000001">
    <property type="protein sequence ID" value="MBC3806030.1"/>
    <property type="molecule type" value="Genomic_DNA"/>
</dbReference>
<dbReference type="RefSeq" id="WP_186920746.1">
    <property type="nucleotide sequence ID" value="NZ_JACOFW010000001.1"/>
</dbReference>
<dbReference type="Gene3D" id="1.10.3130.20">
    <property type="entry name" value="Phycobilisome linker domain"/>
    <property type="match status" value="1"/>
</dbReference>
<protein>
    <submittedName>
        <fullName evidence="2">DUF4214 domain-containing protein</fullName>
    </submittedName>
</protein>
<accession>A0ABR6WZB1</accession>
<gene>
    <name evidence="2" type="ORF">H8K52_01570</name>
</gene>
<organism evidence="2 3">
    <name type="scientific">Undibacterium seohonense</name>
    <dbReference type="NCBI Taxonomy" id="1344950"/>
    <lineage>
        <taxon>Bacteria</taxon>
        <taxon>Pseudomonadati</taxon>
        <taxon>Pseudomonadota</taxon>
        <taxon>Betaproteobacteria</taxon>
        <taxon>Burkholderiales</taxon>
        <taxon>Oxalobacteraceae</taxon>
        <taxon>Undibacterium</taxon>
    </lineage>
</organism>
<name>A0ABR6WZB1_9BURK</name>
<evidence type="ECO:0000313" key="3">
    <source>
        <dbReference type="Proteomes" id="UP000648257"/>
    </source>
</evidence>
<reference evidence="2 3" key="1">
    <citation type="submission" date="2020-08" db="EMBL/GenBank/DDBJ databases">
        <title>Novel species isolated from subtropical streams in China.</title>
        <authorList>
            <person name="Lu H."/>
        </authorList>
    </citation>
    <scope>NUCLEOTIDE SEQUENCE [LARGE SCALE GENOMIC DNA]</scope>
    <source>
        <strain evidence="2 3">KACC 16656</strain>
    </source>
</reference>
<dbReference type="SUPFAM" id="SSF55486">
    <property type="entry name" value="Metalloproteases ('zincins'), catalytic domain"/>
    <property type="match status" value="1"/>
</dbReference>
<dbReference type="Proteomes" id="UP000648257">
    <property type="component" value="Unassembled WGS sequence"/>
</dbReference>
<evidence type="ECO:0000259" key="1">
    <source>
        <dbReference type="Pfam" id="PF13946"/>
    </source>
</evidence>
<sequence length="497" mass="54333">MTTLTTITTPFLSNWNHIDALLDSGPGWNWLTPKRNTIFYSFAVNAETSAPTSGVSGNLEIFSITQQNAVRDIFRYVSQITGIAFSETIEANIADLHFANANIDNPNFAGLTDWNYNYRYDKNKLLTSYDVQAYLYIDTAEYGNQYLSPQLGNFSYELLLHEIGHVLGLKHPFSGNIALPTEDNNTEHSLMSYTKIGVHSQYSPYDIAALKWLYGDDGLGGALGVGSQGKYLMTTADNDILIGTSGNDVLDGVEGIDTALYNGTRNSYTLKKTGDAYEIQGSQGIDNLLNIEYIKFADMRINLQIQALAKSIDPKALQGIEELYAAFFNRVPDADGLSYWITQFKNGSSIRQIAESFYDAGVEHSAVTGYSANMSNQDFVNRIYTNVLGRTEGADAEGLAYWSTALSSGNESRGSLVTSILNSAHTFKSDPTWSWVADLLDNKIKVANIFAVDAGLNYNSPEQSITQGMAIAKAVSPTDINAAIALIGLAPDQLGLL</sequence>
<dbReference type="Pfam" id="PF13946">
    <property type="entry name" value="DUF4214"/>
    <property type="match status" value="1"/>
</dbReference>
<proteinExistence type="predicted"/>
<dbReference type="InterPro" id="IPR038255">
    <property type="entry name" value="PBS_linker_sf"/>
</dbReference>
<evidence type="ECO:0000313" key="2">
    <source>
        <dbReference type="EMBL" id="MBC3806030.1"/>
    </source>
</evidence>
<keyword evidence="3" id="KW-1185">Reference proteome</keyword>
<dbReference type="InterPro" id="IPR025282">
    <property type="entry name" value="DUF4214"/>
</dbReference>